<evidence type="ECO:0008006" key="3">
    <source>
        <dbReference type="Google" id="ProtNLM"/>
    </source>
</evidence>
<dbReference type="AlphaFoldDB" id="A0A9X1F7U4"/>
<dbReference type="Proteomes" id="UP001138894">
    <property type="component" value="Unassembled WGS sequence"/>
</dbReference>
<comment type="caution">
    <text evidence="1">The sequence shown here is derived from an EMBL/GenBank/DDBJ whole genome shotgun (WGS) entry which is preliminary data.</text>
</comment>
<dbReference type="EMBL" id="JAGSPD010000004">
    <property type="protein sequence ID" value="MBV7268950.1"/>
    <property type="molecule type" value="Genomic_DNA"/>
</dbReference>
<name>A0A9X1F7U4_9FLAO</name>
<protein>
    <recommendedName>
        <fullName evidence="3">Response regulatory domain-containing protein</fullName>
    </recommendedName>
</protein>
<accession>A0A9X1F7U4</accession>
<dbReference type="RefSeq" id="WP_218545489.1">
    <property type="nucleotide sequence ID" value="NZ_JAGSPD010000004.1"/>
</dbReference>
<evidence type="ECO:0000313" key="1">
    <source>
        <dbReference type="EMBL" id="MBV7268950.1"/>
    </source>
</evidence>
<keyword evidence="2" id="KW-1185">Reference proteome</keyword>
<sequence length="145" mass="16959">MNNILLIEDDAKKVKDISSFISEKYKNVNLVVEKSFRGGLKQIYDNEFDLLLIDMTIPKWGDNISGESIEYESFGGFNIMKEMKRKKRIIPSIMITMFNEFGVEDSFISLESIDNLCKSNFEFYKGLVYYTSKNEEWMSNLEDLL</sequence>
<gene>
    <name evidence="1" type="ORF">KCG49_07100</name>
</gene>
<organism evidence="1 2">
    <name type="scientific">Winogradskyella luteola</name>
    <dbReference type="NCBI Taxonomy" id="2828330"/>
    <lineage>
        <taxon>Bacteria</taxon>
        <taxon>Pseudomonadati</taxon>
        <taxon>Bacteroidota</taxon>
        <taxon>Flavobacteriia</taxon>
        <taxon>Flavobacteriales</taxon>
        <taxon>Flavobacteriaceae</taxon>
        <taxon>Winogradskyella</taxon>
    </lineage>
</organism>
<reference evidence="1" key="1">
    <citation type="submission" date="2021-04" db="EMBL/GenBank/DDBJ databases">
        <authorList>
            <person name="Pira H."/>
            <person name="Risdian C."/>
            <person name="Wink J."/>
        </authorList>
    </citation>
    <scope>NUCLEOTIDE SEQUENCE</scope>
    <source>
        <strain evidence="1">WHY3</strain>
    </source>
</reference>
<proteinExistence type="predicted"/>
<evidence type="ECO:0000313" key="2">
    <source>
        <dbReference type="Proteomes" id="UP001138894"/>
    </source>
</evidence>